<gene>
    <name evidence="1" type="ORF">ACFQBM_09580</name>
</gene>
<protein>
    <submittedName>
        <fullName evidence="1">Phage tail assembly chaperone</fullName>
    </submittedName>
</protein>
<keyword evidence="2" id="KW-1185">Reference proteome</keyword>
<dbReference type="Proteomes" id="UP001596425">
    <property type="component" value="Unassembled WGS sequence"/>
</dbReference>
<comment type="caution">
    <text evidence="1">The sequence shown here is derived from an EMBL/GenBank/DDBJ whole genome shotgun (WGS) entry which is preliminary data.</text>
</comment>
<proteinExistence type="predicted"/>
<dbReference type="EMBL" id="JBHSVR010000001">
    <property type="protein sequence ID" value="MFC6633531.1"/>
    <property type="molecule type" value="Genomic_DNA"/>
</dbReference>
<reference evidence="2" key="1">
    <citation type="journal article" date="2019" name="Int. J. Syst. Evol. Microbiol.">
        <title>The Global Catalogue of Microorganisms (GCM) 10K type strain sequencing project: providing services to taxonomists for standard genome sequencing and annotation.</title>
        <authorList>
            <consortium name="The Broad Institute Genomics Platform"/>
            <consortium name="The Broad Institute Genome Sequencing Center for Infectious Disease"/>
            <person name="Wu L."/>
            <person name="Ma J."/>
        </authorList>
    </citation>
    <scope>NUCLEOTIDE SEQUENCE [LARGE SCALE GENOMIC DNA]</scope>
    <source>
        <strain evidence="2">CGMCC 1.13718</strain>
    </source>
</reference>
<accession>A0ABW1YLG3</accession>
<sequence length="97" mass="10736">MPAKTNNNAQIIELTIGDKEITFEVTRDQYNKLINKLGPNQKVAPMHNFLVETVRDENKPALLEILADYPGSEVGIGGELVEAYSPDLQIAVKKRSA</sequence>
<evidence type="ECO:0000313" key="1">
    <source>
        <dbReference type="EMBL" id="MFC6633531.1"/>
    </source>
</evidence>
<dbReference type="InterPro" id="IPR024406">
    <property type="entry name" value="TAC-10"/>
</dbReference>
<name>A0ABW1YLG3_9GAMM</name>
<dbReference type="Pfam" id="PF10963">
    <property type="entry name" value="Phage_TAC_10"/>
    <property type="match status" value="1"/>
</dbReference>
<organism evidence="1 2">
    <name type="scientific">Microbulbifer taiwanensis</name>
    <dbReference type="NCBI Taxonomy" id="986746"/>
    <lineage>
        <taxon>Bacteria</taxon>
        <taxon>Pseudomonadati</taxon>
        <taxon>Pseudomonadota</taxon>
        <taxon>Gammaproteobacteria</taxon>
        <taxon>Cellvibrionales</taxon>
        <taxon>Microbulbiferaceae</taxon>
        <taxon>Microbulbifer</taxon>
    </lineage>
</organism>
<dbReference type="RefSeq" id="WP_193192893.1">
    <property type="nucleotide sequence ID" value="NZ_JACZFR010000035.1"/>
</dbReference>
<evidence type="ECO:0000313" key="2">
    <source>
        <dbReference type="Proteomes" id="UP001596425"/>
    </source>
</evidence>